<dbReference type="RefSeq" id="WP_281092733.1">
    <property type="nucleotide sequence ID" value="NZ_JARYZI010000001.1"/>
</dbReference>
<name>A0ABT6N953_9FIRM</name>
<protein>
    <submittedName>
        <fullName evidence="2">N-acetyltransferase</fullName>
        <ecNumber evidence="2">2.3.1.-</ecNumber>
    </submittedName>
</protein>
<evidence type="ECO:0000313" key="2">
    <source>
        <dbReference type="EMBL" id="MDH8676933.1"/>
    </source>
</evidence>
<comment type="caution">
    <text evidence="2">The sequence shown here is derived from an EMBL/GenBank/DDBJ whole genome shotgun (WGS) entry which is preliminary data.</text>
</comment>
<organism evidence="2 3">
    <name type="scientific">Fusibacter bizertensis</name>
    <dbReference type="NCBI Taxonomy" id="1488331"/>
    <lineage>
        <taxon>Bacteria</taxon>
        <taxon>Bacillati</taxon>
        <taxon>Bacillota</taxon>
        <taxon>Clostridia</taxon>
        <taxon>Eubacteriales</taxon>
        <taxon>Eubacteriales Family XII. Incertae Sedis</taxon>
        <taxon>Fusibacter</taxon>
    </lineage>
</organism>
<dbReference type="Proteomes" id="UP001158045">
    <property type="component" value="Unassembled WGS sequence"/>
</dbReference>
<dbReference type="EMBL" id="JARYZI010000001">
    <property type="protein sequence ID" value="MDH8676933.1"/>
    <property type="molecule type" value="Genomic_DNA"/>
</dbReference>
<sequence>MKIRKAIVKDLESMVTIIDDSDLGSIYFKHDKEKIEKMIRSEMDQDNIVIGEDRNMKCVAVLIYKLEGAFGIHPYIHIIVVDSASRGKGYGKQLLNYFEEIIVPNYRKILLLVGKWNSRAEKLYEKIGFVRLCELDGFYTENVTEILMIKERKKE</sequence>
<dbReference type="EC" id="2.3.1.-" evidence="2"/>
<dbReference type="InterPro" id="IPR000182">
    <property type="entry name" value="GNAT_dom"/>
</dbReference>
<dbReference type="Gene3D" id="3.40.630.30">
    <property type="match status" value="1"/>
</dbReference>
<dbReference type="SUPFAM" id="SSF55729">
    <property type="entry name" value="Acyl-CoA N-acyltransferases (Nat)"/>
    <property type="match status" value="1"/>
</dbReference>
<dbReference type="CDD" id="cd04301">
    <property type="entry name" value="NAT_SF"/>
    <property type="match status" value="1"/>
</dbReference>
<keyword evidence="3" id="KW-1185">Reference proteome</keyword>
<dbReference type="InterPro" id="IPR016181">
    <property type="entry name" value="Acyl_CoA_acyltransferase"/>
</dbReference>
<evidence type="ECO:0000259" key="1">
    <source>
        <dbReference type="PROSITE" id="PS51186"/>
    </source>
</evidence>
<dbReference type="GO" id="GO:0016746">
    <property type="term" value="F:acyltransferase activity"/>
    <property type="evidence" value="ECO:0007669"/>
    <property type="project" value="UniProtKB-KW"/>
</dbReference>
<keyword evidence="2" id="KW-0808">Transferase</keyword>
<reference evidence="2 3" key="1">
    <citation type="submission" date="2023-04" db="EMBL/GenBank/DDBJ databases">
        <title>Fusibacter bizertensis strain WBS, isolated from littoral bottom sediments of the Arctic seas - biochemical and genomic analysis.</title>
        <authorList>
            <person name="Brioukhanov A.L."/>
        </authorList>
    </citation>
    <scope>NUCLEOTIDE SEQUENCE [LARGE SCALE GENOMIC DNA]</scope>
    <source>
        <strain evidence="2 3">WBS</strain>
    </source>
</reference>
<keyword evidence="2" id="KW-0012">Acyltransferase</keyword>
<dbReference type="PROSITE" id="PS51186">
    <property type="entry name" value="GNAT"/>
    <property type="match status" value="1"/>
</dbReference>
<accession>A0ABT6N953</accession>
<dbReference type="Pfam" id="PF00583">
    <property type="entry name" value="Acetyltransf_1"/>
    <property type="match status" value="1"/>
</dbReference>
<evidence type="ECO:0000313" key="3">
    <source>
        <dbReference type="Proteomes" id="UP001158045"/>
    </source>
</evidence>
<feature type="domain" description="N-acetyltransferase" evidence="1">
    <location>
        <begin position="1"/>
        <end position="153"/>
    </location>
</feature>
<gene>
    <name evidence="2" type="ORF">QE109_02175</name>
</gene>
<proteinExistence type="predicted"/>